<evidence type="ECO:0000259" key="1">
    <source>
        <dbReference type="SMART" id="SM00914"/>
    </source>
</evidence>
<dbReference type="EMBL" id="CP032418">
    <property type="protein sequence ID" value="AYC30126.1"/>
    <property type="molecule type" value="Genomic_DNA"/>
</dbReference>
<gene>
    <name evidence="2" type="ORF">D3873_09665</name>
</gene>
<dbReference type="SMART" id="SM00914">
    <property type="entry name" value="IDEAL"/>
    <property type="match status" value="1"/>
</dbReference>
<dbReference type="OrthoDB" id="2660250at2"/>
<reference evidence="3" key="1">
    <citation type="submission" date="2018-09" db="EMBL/GenBank/DDBJ databases">
        <authorList>
            <person name="Zhu H."/>
        </authorList>
    </citation>
    <scope>NUCLEOTIDE SEQUENCE [LARGE SCALE GENOMIC DNA]</scope>
    <source>
        <strain evidence="3">K2R23-3</strain>
    </source>
</reference>
<name>A0A385YTX8_9BACL</name>
<dbReference type="InterPro" id="IPR027393">
    <property type="entry name" value="Virus_scaffolding_prot_C"/>
</dbReference>
<evidence type="ECO:0000313" key="3">
    <source>
        <dbReference type="Proteomes" id="UP000265725"/>
    </source>
</evidence>
<feature type="domain" description="IDEAL" evidence="1">
    <location>
        <begin position="35"/>
        <end position="71"/>
    </location>
</feature>
<dbReference type="InterPro" id="IPR014957">
    <property type="entry name" value="IDEAL_dom"/>
</dbReference>
<keyword evidence="3" id="KW-1185">Reference proteome</keyword>
<dbReference type="AlphaFoldDB" id="A0A385YTX8"/>
<dbReference type="Pfam" id="PF08858">
    <property type="entry name" value="IDEAL"/>
    <property type="match status" value="1"/>
</dbReference>
<dbReference type="RefSeq" id="WP_119883843.1">
    <property type="nucleotide sequence ID" value="NZ_CP032418.1"/>
</dbReference>
<evidence type="ECO:0000313" key="2">
    <source>
        <dbReference type="EMBL" id="AYC30126.1"/>
    </source>
</evidence>
<organism evidence="2 3">
    <name type="scientific">Paenisporosarcina cavernae</name>
    <dbReference type="NCBI Taxonomy" id="2320858"/>
    <lineage>
        <taxon>Bacteria</taxon>
        <taxon>Bacillati</taxon>
        <taxon>Bacillota</taxon>
        <taxon>Bacilli</taxon>
        <taxon>Bacillales</taxon>
        <taxon>Caryophanaceae</taxon>
        <taxon>Paenisporosarcina</taxon>
    </lineage>
</organism>
<dbReference type="Gene3D" id="4.10.810.10">
    <property type="entry name" value="Virus Scaffolding Protein, Chain A"/>
    <property type="match status" value="1"/>
</dbReference>
<dbReference type="Proteomes" id="UP000265725">
    <property type="component" value="Chromosome"/>
</dbReference>
<sequence length="81" mass="9854">MDKYYSYTDFLKAMSRSHTPTEAEKLLNDIYMDLFLNHVHREQRKEKLTELIDLSLDEHDEVAFLKYTHELEILHQQASYY</sequence>
<dbReference type="KEGG" id="paek:D3873_09665"/>
<accession>A0A385YTX8</accession>
<protein>
    <submittedName>
        <fullName evidence="2">IDEAL domain-containing protein</fullName>
    </submittedName>
</protein>
<proteinExistence type="predicted"/>